<dbReference type="SUPFAM" id="SSF56112">
    <property type="entry name" value="Protein kinase-like (PK-like)"/>
    <property type="match status" value="1"/>
</dbReference>
<dbReference type="InParanoid" id="A0A165PMA6"/>
<name>A0A165PMA6_EXIGL</name>
<dbReference type="InterPro" id="IPR000719">
    <property type="entry name" value="Prot_kinase_dom"/>
</dbReference>
<dbReference type="EMBL" id="KV425888">
    <property type="protein sequence ID" value="KZW02376.1"/>
    <property type="molecule type" value="Genomic_DNA"/>
</dbReference>
<dbReference type="GO" id="GO:0004672">
    <property type="term" value="F:protein kinase activity"/>
    <property type="evidence" value="ECO:0007669"/>
    <property type="project" value="InterPro"/>
</dbReference>
<evidence type="ECO:0000313" key="3">
    <source>
        <dbReference type="Proteomes" id="UP000077266"/>
    </source>
</evidence>
<dbReference type="Pfam" id="PF00069">
    <property type="entry name" value="Pkinase"/>
    <property type="match status" value="1"/>
</dbReference>
<dbReference type="PANTHER" id="PTHR44167">
    <property type="entry name" value="OVARIAN-SPECIFIC SERINE/THREONINE-PROTEIN KINASE LOK-RELATED"/>
    <property type="match status" value="1"/>
</dbReference>
<dbReference type="GO" id="GO:0005524">
    <property type="term" value="F:ATP binding"/>
    <property type="evidence" value="ECO:0007669"/>
    <property type="project" value="InterPro"/>
</dbReference>
<protein>
    <recommendedName>
        <fullName evidence="1">Protein kinase domain-containing protein</fullName>
    </recommendedName>
</protein>
<sequence>MASASNDSKFYRLASEVPGLLATADQIELFQAGAILLHDQGRVDDVVAASSTPFGLEKHELFWVALRPYLLDLGYEISSRYSPGWRYTGPAVADVFPPSIRDGLQASPAERAVYAQIPDAKPLSSLAFRTVQAVRLSTHEHVVIKILCTRPGRPEAGELALLQFLNAEPQRSRPDNVCVPLLDVLELPSIPSCPKLASDFRIVVMPELQPVYDSIPTCTIRAYPLHLLRQALDGLAFLHSLGIAHRDIVADHIMTTPGGPPHKVYFIDFGLATRHEDLSAKVGWVGGQLPPPEILYCEPKDAYNPFMADVYNLGLVLSMLFDVDYPRTGTLYQLGKHMRVLEPKKRCTAEEAATALRAYVKRMRLKKYFVYKIPYSKQSRFLTGSRYIHEACRYTIHGTASRNGSS</sequence>
<dbReference type="AlphaFoldDB" id="A0A165PMA6"/>
<dbReference type="Gene3D" id="1.10.510.10">
    <property type="entry name" value="Transferase(Phosphotransferase) domain 1"/>
    <property type="match status" value="1"/>
</dbReference>
<organism evidence="2 3">
    <name type="scientific">Exidia glandulosa HHB12029</name>
    <dbReference type="NCBI Taxonomy" id="1314781"/>
    <lineage>
        <taxon>Eukaryota</taxon>
        <taxon>Fungi</taxon>
        <taxon>Dikarya</taxon>
        <taxon>Basidiomycota</taxon>
        <taxon>Agaricomycotina</taxon>
        <taxon>Agaricomycetes</taxon>
        <taxon>Auriculariales</taxon>
        <taxon>Exidiaceae</taxon>
        <taxon>Exidia</taxon>
    </lineage>
</organism>
<proteinExistence type="predicted"/>
<dbReference type="Proteomes" id="UP000077266">
    <property type="component" value="Unassembled WGS sequence"/>
</dbReference>
<dbReference type="InterPro" id="IPR011009">
    <property type="entry name" value="Kinase-like_dom_sf"/>
</dbReference>
<gene>
    <name evidence="2" type="ORF">EXIGLDRAFT_829271</name>
</gene>
<evidence type="ECO:0000313" key="2">
    <source>
        <dbReference type="EMBL" id="KZW02376.1"/>
    </source>
</evidence>
<evidence type="ECO:0000259" key="1">
    <source>
        <dbReference type="PROSITE" id="PS50011"/>
    </source>
</evidence>
<reference evidence="2 3" key="1">
    <citation type="journal article" date="2016" name="Mol. Biol. Evol.">
        <title>Comparative Genomics of Early-Diverging Mushroom-Forming Fungi Provides Insights into the Origins of Lignocellulose Decay Capabilities.</title>
        <authorList>
            <person name="Nagy L.G."/>
            <person name="Riley R."/>
            <person name="Tritt A."/>
            <person name="Adam C."/>
            <person name="Daum C."/>
            <person name="Floudas D."/>
            <person name="Sun H."/>
            <person name="Yadav J.S."/>
            <person name="Pangilinan J."/>
            <person name="Larsson K.H."/>
            <person name="Matsuura K."/>
            <person name="Barry K."/>
            <person name="Labutti K."/>
            <person name="Kuo R."/>
            <person name="Ohm R.A."/>
            <person name="Bhattacharya S.S."/>
            <person name="Shirouzu T."/>
            <person name="Yoshinaga Y."/>
            <person name="Martin F.M."/>
            <person name="Grigoriev I.V."/>
            <person name="Hibbett D.S."/>
        </authorList>
    </citation>
    <scope>NUCLEOTIDE SEQUENCE [LARGE SCALE GENOMIC DNA]</scope>
    <source>
        <strain evidence="2 3">HHB12029</strain>
    </source>
</reference>
<accession>A0A165PMA6</accession>
<dbReference type="PANTHER" id="PTHR44167:SF24">
    <property type="entry name" value="SERINE_THREONINE-PROTEIN KINASE CHK2"/>
    <property type="match status" value="1"/>
</dbReference>
<feature type="domain" description="Protein kinase" evidence="1">
    <location>
        <begin position="117"/>
        <end position="382"/>
    </location>
</feature>
<dbReference type="OrthoDB" id="4062651at2759"/>
<dbReference type="PROSITE" id="PS50011">
    <property type="entry name" value="PROTEIN_KINASE_DOM"/>
    <property type="match status" value="1"/>
</dbReference>
<keyword evidence="3" id="KW-1185">Reference proteome</keyword>
<dbReference type="STRING" id="1314781.A0A165PMA6"/>
<dbReference type="SMART" id="SM00220">
    <property type="entry name" value="S_TKc"/>
    <property type="match status" value="1"/>
</dbReference>